<protein>
    <recommendedName>
        <fullName evidence="9">Ribose-phosphate pyrophosphokinase</fullName>
        <shortName evidence="9">RPPK</shortName>
        <ecNumber evidence="9">2.7.6.1</ecNumber>
    </recommendedName>
    <alternativeName>
        <fullName evidence="9">5-phospho-D-ribosyl alpha-1-diphosphate synthase</fullName>
    </alternativeName>
    <alternativeName>
        <fullName evidence="9">Phosphoribosyl diphosphate synthase</fullName>
    </alternativeName>
    <alternativeName>
        <fullName evidence="9">Phosphoribosyl pyrophosphate synthase</fullName>
        <shortName evidence="9">P-Rib-PP synthase</shortName>
        <shortName evidence="9">PRPP synthase</shortName>
        <shortName evidence="9">PRPPase</shortName>
    </alternativeName>
</protein>
<dbReference type="GO" id="GO:0000287">
    <property type="term" value="F:magnesium ion binding"/>
    <property type="evidence" value="ECO:0007669"/>
    <property type="project" value="UniProtKB-UniRule"/>
</dbReference>
<dbReference type="SUPFAM" id="SSF53271">
    <property type="entry name" value="PRTase-like"/>
    <property type="match status" value="2"/>
</dbReference>
<keyword evidence="4 9" id="KW-0547">Nucleotide-binding</keyword>
<comment type="similarity">
    <text evidence="9">Belongs to the ribose-phosphate pyrophosphokinase family. Class I subfamily.</text>
</comment>
<comment type="caution">
    <text evidence="11">The sequence shown here is derived from an EMBL/GenBank/DDBJ whole genome shotgun (WGS) entry which is preliminary data.</text>
</comment>
<dbReference type="EMBL" id="QFFN01000021">
    <property type="protein sequence ID" value="PWG59450.1"/>
    <property type="molecule type" value="Genomic_DNA"/>
</dbReference>
<dbReference type="NCBIfam" id="TIGR01251">
    <property type="entry name" value="ribP_PPkin"/>
    <property type="match status" value="1"/>
</dbReference>
<keyword evidence="7 9" id="KW-0460">Magnesium</keyword>
<keyword evidence="9" id="KW-0963">Cytoplasm</keyword>
<dbReference type="PANTHER" id="PTHR10210:SF41">
    <property type="entry name" value="RIBOSE-PHOSPHATE PYROPHOSPHOKINASE 1, CHLOROPLASTIC"/>
    <property type="match status" value="1"/>
</dbReference>
<dbReference type="InterPro" id="IPR005946">
    <property type="entry name" value="Rib-P_diPkinase"/>
</dbReference>
<comment type="pathway">
    <text evidence="9">Metabolic intermediate biosynthesis; 5-phospho-alpha-D-ribose 1-diphosphate biosynthesis; 5-phospho-alpha-D-ribose 1-diphosphate from D-ribose 5-phosphate (route I): step 1/1.</text>
</comment>
<evidence type="ECO:0000313" key="12">
    <source>
        <dbReference type="Proteomes" id="UP000245753"/>
    </source>
</evidence>
<organism evidence="11 12">
    <name type="scientific">Bifidobacterium catulorum</name>
    <dbReference type="NCBI Taxonomy" id="1630173"/>
    <lineage>
        <taxon>Bacteria</taxon>
        <taxon>Bacillati</taxon>
        <taxon>Actinomycetota</taxon>
        <taxon>Actinomycetes</taxon>
        <taxon>Bifidobacteriales</taxon>
        <taxon>Bifidobacteriaceae</taxon>
        <taxon>Bifidobacterium</taxon>
    </lineage>
</organism>
<evidence type="ECO:0000256" key="7">
    <source>
        <dbReference type="ARBA" id="ARBA00022842"/>
    </source>
</evidence>
<evidence type="ECO:0000256" key="3">
    <source>
        <dbReference type="ARBA" id="ARBA00022727"/>
    </source>
</evidence>
<dbReference type="HAMAP" id="MF_00583_B">
    <property type="entry name" value="RibP_PPkinase_B"/>
    <property type="match status" value="1"/>
</dbReference>
<dbReference type="GO" id="GO:0002189">
    <property type="term" value="C:ribose phosphate diphosphokinase complex"/>
    <property type="evidence" value="ECO:0007669"/>
    <property type="project" value="TreeGrafter"/>
</dbReference>
<evidence type="ECO:0000256" key="9">
    <source>
        <dbReference type="HAMAP-Rule" id="MF_00583"/>
    </source>
</evidence>
<evidence type="ECO:0000256" key="2">
    <source>
        <dbReference type="ARBA" id="ARBA00022723"/>
    </source>
</evidence>
<dbReference type="GO" id="GO:0016301">
    <property type="term" value="F:kinase activity"/>
    <property type="evidence" value="ECO:0007669"/>
    <property type="project" value="UniProtKB-KW"/>
</dbReference>
<feature type="active site" evidence="9">
    <location>
        <position position="203"/>
    </location>
</feature>
<dbReference type="Gene3D" id="3.40.50.2020">
    <property type="match status" value="2"/>
</dbReference>
<dbReference type="InterPro" id="IPR000842">
    <property type="entry name" value="PRib_PP_synth_CS"/>
</dbReference>
<feature type="binding site" evidence="9">
    <location>
        <position position="205"/>
    </location>
    <ligand>
        <name>D-ribose 5-phosphate</name>
        <dbReference type="ChEBI" id="CHEBI:78346"/>
    </ligand>
</feature>
<dbReference type="PROSITE" id="PS00114">
    <property type="entry name" value="PRPP_SYNTHASE"/>
    <property type="match status" value="1"/>
</dbReference>
<feature type="binding site" evidence="9">
    <location>
        <begin position="105"/>
        <end position="106"/>
    </location>
    <ligand>
        <name>ATP</name>
        <dbReference type="ChEBI" id="CHEBI:30616"/>
    </ligand>
</feature>
<reference evidence="11 12" key="1">
    <citation type="journal article" date="2018" name="Int. J. Syst. Evol. Microbiol.">
        <title>Bifidobacterium catulorum sp. nov., a novel taxon from the faeces of the baby common marmoset (Callithrix jacchus).</title>
        <authorList>
            <person name="Modesto M."/>
            <person name="Michelini S."/>
            <person name="Oki K."/>
            <person name="Biavati B."/>
            <person name="Watanabe K."/>
            <person name="Mattarelli P."/>
        </authorList>
    </citation>
    <scope>NUCLEOTIDE SEQUENCE [LARGE SCALE GENOMIC DNA]</scope>
    <source>
        <strain evidence="11 12">MRM 8.19</strain>
    </source>
</reference>
<dbReference type="RefSeq" id="WP_109137669.1">
    <property type="nucleotide sequence ID" value="NZ_QFFN01000021.1"/>
</dbReference>
<evidence type="ECO:0000256" key="1">
    <source>
        <dbReference type="ARBA" id="ARBA00022679"/>
    </source>
</evidence>
<dbReference type="InterPro" id="IPR037515">
    <property type="entry name" value="Rib-P_diPkinase_bac"/>
</dbReference>
<dbReference type="InterPro" id="IPR029057">
    <property type="entry name" value="PRTase-like"/>
</dbReference>
<comment type="subunit">
    <text evidence="9">Homohexamer.</text>
</comment>
<dbReference type="PANTHER" id="PTHR10210">
    <property type="entry name" value="RIBOSE-PHOSPHATE DIPHOSPHOKINASE FAMILY MEMBER"/>
    <property type="match status" value="1"/>
</dbReference>
<dbReference type="GO" id="GO:0006164">
    <property type="term" value="P:purine nucleotide biosynthetic process"/>
    <property type="evidence" value="ECO:0007669"/>
    <property type="project" value="TreeGrafter"/>
</dbReference>
<dbReference type="Pfam" id="PF14572">
    <property type="entry name" value="Pribosyl_synth"/>
    <property type="match status" value="1"/>
</dbReference>
<comment type="catalytic activity">
    <reaction evidence="8 9">
        <text>D-ribose 5-phosphate + ATP = 5-phospho-alpha-D-ribose 1-diphosphate + AMP + H(+)</text>
        <dbReference type="Rhea" id="RHEA:15609"/>
        <dbReference type="ChEBI" id="CHEBI:15378"/>
        <dbReference type="ChEBI" id="CHEBI:30616"/>
        <dbReference type="ChEBI" id="CHEBI:58017"/>
        <dbReference type="ChEBI" id="CHEBI:78346"/>
        <dbReference type="ChEBI" id="CHEBI:456215"/>
        <dbReference type="EC" id="2.7.6.1"/>
    </reaction>
</comment>
<feature type="binding site" evidence="9">
    <location>
        <position position="179"/>
    </location>
    <ligand>
        <name>Mg(2+)</name>
        <dbReference type="ChEBI" id="CHEBI:18420"/>
    </ligand>
</feature>
<dbReference type="Proteomes" id="UP000245753">
    <property type="component" value="Unassembled WGS sequence"/>
</dbReference>
<dbReference type="NCBIfam" id="NF002320">
    <property type="entry name" value="PRK01259.1"/>
    <property type="match status" value="1"/>
</dbReference>
<keyword evidence="6 9" id="KW-0067">ATP-binding</keyword>
<dbReference type="OrthoDB" id="9777067at2"/>
<keyword evidence="2 9" id="KW-0479">Metal-binding</keyword>
<name>A0A2U2MRH4_9BIFI</name>
<feature type="binding site" evidence="9">
    <location>
        <begin position="235"/>
        <end position="239"/>
    </location>
    <ligand>
        <name>D-ribose 5-phosphate</name>
        <dbReference type="ChEBI" id="CHEBI:78346"/>
    </ligand>
</feature>
<dbReference type="GO" id="GO:0006015">
    <property type="term" value="P:5-phosphoribose 1-diphosphate biosynthetic process"/>
    <property type="evidence" value="ECO:0007669"/>
    <property type="project" value="UniProtKB-UniRule"/>
</dbReference>
<dbReference type="UniPathway" id="UPA00087">
    <property type="reaction ID" value="UER00172"/>
</dbReference>
<evidence type="ECO:0000313" key="11">
    <source>
        <dbReference type="EMBL" id="PWG59450.1"/>
    </source>
</evidence>
<dbReference type="FunFam" id="3.40.50.2020:FF:000007">
    <property type="entry name" value="Ribose-phosphate pyrophosphokinase"/>
    <property type="match status" value="1"/>
</dbReference>
<feature type="domain" description="Ribose-phosphate pyrophosphokinase N-terminal" evidence="10">
    <location>
        <begin position="14"/>
        <end position="129"/>
    </location>
</feature>
<evidence type="ECO:0000256" key="6">
    <source>
        <dbReference type="ARBA" id="ARBA00022840"/>
    </source>
</evidence>
<dbReference type="EC" id="2.7.6.1" evidence="9"/>
<feature type="binding site" evidence="9">
    <location>
        <position position="231"/>
    </location>
    <ligand>
        <name>D-ribose 5-phosphate</name>
        <dbReference type="ChEBI" id="CHEBI:78346"/>
    </ligand>
</feature>
<dbReference type="GO" id="GO:0004749">
    <property type="term" value="F:ribose phosphate diphosphokinase activity"/>
    <property type="evidence" value="ECO:0007669"/>
    <property type="project" value="UniProtKB-UniRule"/>
</dbReference>
<dbReference type="GO" id="GO:0005524">
    <property type="term" value="F:ATP binding"/>
    <property type="evidence" value="ECO:0007669"/>
    <property type="project" value="UniProtKB-KW"/>
</dbReference>
<keyword evidence="3 9" id="KW-0545">Nucleotide biosynthesis</keyword>
<dbReference type="InterPro" id="IPR029099">
    <property type="entry name" value="Pribosyltran_N"/>
</dbReference>
<evidence type="ECO:0000256" key="8">
    <source>
        <dbReference type="ARBA" id="ARBA00049535"/>
    </source>
</evidence>
<gene>
    <name evidence="9" type="primary">prs</name>
    <name evidence="11" type="ORF">DF200_07540</name>
</gene>
<sequence>MSAILEGKPDKNLILVTGRAHPKLAADVAKQLGIDILETTAYDFANGEMYVRYTESVRGADVFVLQTHSTPVNKAIMEQLIMIDALKRASARSITAVCPMLGYSRQDKKHRGREPISCRLIFDLLATAGADRIMSVDLHAAQSQGFFDGPVDHLIAMPVLVDYVRDRLDLSNIAVVSPDAGRIRVAEQWAQRLGGGPLAFVHKTRDITRPNQAVSNRVVGDVAGKDCVLVDDLIDTAGTIAGACHVLKEAGAKSITVAATHGVLSGPAIERLKNCGAREIVLTDTVPIPESKRWDGLTVLSIAPLLASAIKEVFNDGSVAELFDTYPAHHGQGFLFA</sequence>
<comment type="cofactor">
    <cofactor evidence="9">
        <name>Mg(2+)</name>
        <dbReference type="ChEBI" id="CHEBI:18420"/>
    </cofactor>
    <text evidence="9">Binds 2 Mg(2+) ions per subunit.</text>
</comment>
<feature type="binding site" evidence="9">
    <location>
        <begin position="46"/>
        <end position="48"/>
    </location>
    <ligand>
        <name>ATP</name>
        <dbReference type="ChEBI" id="CHEBI:30616"/>
    </ligand>
</feature>
<dbReference type="AlphaFoldDB" id="A0A2U2MRH4"/>
<keyword evidence="1 9" id="KW-0808">Transferase</keyword>
<dbReference type="Pfam" id="PF13793">
    <property type="entry name" value="Pribosyltran_N"/>
    <property type="match status" value="1"/>
</dbReference>
<keyword evidence="12" id="KW-1185">Reference proteome</keyword>
<evidence type="ECO:0000256" key="5">
    <source>
        <dbReference type="ARBA" id="ARBA00022777"/>
    </source>
</evidence>
<dbReference type="NCBIfam" id="NF002844">
    <property type="entry name" value="PRK03092.1"/>
    <property type="match status" value="1"/>
</dbReference>
<dbReference type="CDD" id="cd06223">
    <property type="entry name" value="PRTases_typeI"/>
    <property type="match status" value="1"/>
</dbReference>
<keyword evidence="5 9" id="KW-0418">Kinase</keyword>
<proteinExistence type="inferred from homology"/>
<dbReference type="GO" id="GO:0009156">
    <property type="term" value="P:ribonucleoside monophosphate biosynthetic process"/>
    <property type="evidence" value="ECO:0007669"/>
    <property type="project" value="InterPro"/>
</dbReference>
<evidence type="ECO:0000256" key="4">
    <source>
        <dbReference type="ARBA" id="ARBA00022741"/>
    </source>
</evidence>
<evidence type="ECO:0000259" key="10">
    <source>
        <dbReference type="Pfam" id="PF13793"/>
    </source>
</evidence>
<accession>A0A2U2MRH4</accession>
<comment type="subcellular location">
    <subcellularLocation>
        <location evidence="9">Cytoplasm</location>
    </subcellularLocation>
</comment>
<dbReference type="SMART" id="SM01400">
    <property type="entry name" value="Pribosyltran_N"/>
    <property type="match status" value="1"/>
</dbReference>
<dbReference type="GO" id="GO:0005737">
    <property type="term" value="C:cytoplasm"/>
    <property type="evidence" value="ECO:0007669"/>
    <property type="project" value="UniProtKB-SubCell"/>
</dbReference>
<dbReference type="InterPro" id="IPR000836">
    <property type="entry name" value="PRTase_dom"/>
</dbReference>
<feature type="binding site" evidence="9">
    <location>
        <position position="139"/>
    </location>
    <ligand>
        <name>Mg(2+)</name>
        <dbReference type="ChEBI" id="CHEBI:18420"/>
    </ligand>
</feature>
<comment type="function">
    <text evidence="9">Involved in the biosynthesis of the central metabolite phospho-alpha-D-ribosyl-1-pyrophosphate (PRPP) via the transfer of pyrophosphoryl group from ATP to 1-hydroxyl of ribose-5-phosphate (Rib-5-P).</text>
</comment>